<evidence type="ECO:0000313" key="3">
    <source>
        <dbReference type="Proteomes" id="UP001227230"/>
    </source>
</evidence>
<sequence>MVTLPTLGIPITLAPRVERATVIARATVSHAPRGVRCYSVPRNPRWWLPTSRESNHSRTPSHTCYSDCTRPEAYVATVLARSPRWWLMASWDSNQTRTPSRTSYSVNTKPEMVGPDISGFQSHSHHESRSLQ</sequence>
<evidence type="ECO:0000313" key="2">
    <source>
        <dbReference type="EMBL" id="WKA11864.1"/>
    </source>
</evidence>
<gene>
    <name evidence="2" type="ORF">VitviT2T_029318</name>
</gene>
<name>A0ABY9DZ83_VITVI</name>
<protein>
    <submittedName>
        <fullName evidence="2">Uncharacterized protein</fullName>
    </submittedName>
</protein>
<evidence type="ECO:0000256" key="1">
    <source>
        <dbReference type="SAM" id="MobiDB-lite"/>
    </source>
</evidence>
<feature type="compositionally biased region" description="Polar residues" evidence="1">
    <location>
        <begin position="94"/>
        <end position="108"/>
    </location>
</feature>
<dbReference type="EMBL" id="CP126665">
    <property type="protein sequence ID" value="WKA11864.1"/>
    <property type="molecule type" value="Genomic_DNA"/>
</dbReference>
<proteinExistence type="predicted"/>
<feature type="region of interest" description="Disordered" evidence="1">
    <location>
        <begin position="94"/>
        <end position="132"/>
    </location>
</feature>
<reference evidence="2 3" key="1">
    <citation type="journal article" date="2023" name="Hortic Res">
        <title>The complete reference genome for grapevine (Vitis vinifera L.) genetics and breeding.</title>
        <authorList>
            <person name="Shi X."/>
            <person name="Cao S."/>
            <person name="Wang X."/>
            <person name="Huang S."/>
            <person name="Wang Y."/>
            <person name="Liu Z."/>
            <person name="Liu W."/>
            <person name="Leng X."/>
            <person name="Peng Y."/>
            <person name="Wang N."/>
            <person name="Wang Y."/>
            <person name="Ma Z."/>
            <person name="Xu X."/>
            <person name="Zhang F."/>
            <person name="Xue H."/>
            <person name="Zhong H."/>
            <person name="Wang Y."/>
            <person name="Zhang K."/>
            <person name="Velt A."/>
            <person name="Avia K."/>
            <person name="Holtgrawe D."/>
            <person name="Grimplet J."/>
            <person name="Matus J.T."/>
            <person name="Ware D."/>
            <person name="Wu X."/>
            <person name="Wang H."/>
            <person name="Liu C."/>
            <person name="Fang Y."/>
            <person name="Rustenholz C."/>
            <person name="Cheng Z."/>
            <person name="Xiao H."/>
            <person name="Zhou Y."/>
        </authorList>
    </citation>
    <scope>NUCLEOTIDE SEQUENCE [LARGE SCALE GENOMIC DNA]</scope>
    <source>
        <strain evidence="3">cv. Pinot noir / PN40024</strain>
        <tissue evidence="2">Leaf</tissue>
    </source>
</reference>
<organism evidence="2 3">
    <name type="scientific">Vitis vinifera</name>
    <name type="common">Grape</name>
    <dbReference type="NCBI Taxonomy" id="29760"/>
    <lineage>
        <taxon>Eukaryota</taxon>
        <taxon>Viridiplantae</taxon>
        <taxon>Streptophyta</taxon>
        <taxon>Embryophyta</taxon>
        <taxon>Tracheophyta</taxon>
        <taxon>Spermatophyta</taxon>
        <taxon>Magnoliopsida</taxon>
        <taxon>eudicotyledons</taxon>
        <taxon>Gunneridae</taxon>
        <taxon>Pentapetalae</taxon>
        <taxon>rosids</taxon>
        <taxon>Vitales</taxon>
        <taxon>Vitaceae</taxon>
        <taxon>Viteae</taxon>
        <taxon>Vitis</taxon>
    </lineage>
</organism>
<keyword evidence="3" id="KW-1185">Reference proteome</keyword>
<accession>A0ABY9DZ83</accession>
<dbReference type="Proteomes" id="UP001227230">
    <property type="component" value="Chromosome 18"/>
</dbReference>